<evidence type="ECO:0000313" key="1">
    <source>
        <dbReference type="EMBL" id="KAI3753543.1"/>
    </source>
</evidence>
<keyword evidence="2" id="KW-1185">Reference proteome</keyword>
<dbReference type="EMBL" id="CM042012">
    <property type="protein sequence ID" value="KAI3753543.1"/>
    <property type="molecule type" value="Genomic_DNA"/>
</dbReference>
<accession>A0ACB9E4Q0</accession>
<comment type="caution">
    <text evidence="1">The sequence shown here is derived from an EMBL/GenBank/DDBJ whole genome shotgun (WGS) entry which is preliminary data.</text>
</comment>
<gene>
    <name evidence="1" type="ORF">L2E82_25598</name>
</gene>
<protein>
    <submittedName>
        <fullName evidence="1">Uncharacterized protein</fullName>
    </submittedName>
</protein>
<proteinExistence type="predicted"/>
<evidence type="ECO:0000313" key="2">
    <source>
        <dbReference type="Proteomes" id="UP001055811"/>
    </source>
</evidence>
<name>A0ACB9E4Q0_CICIN</name>
<dbReference type="Proteomes" id="UP001055811">
    <property type="component" value="Linkage Group LG04"/>
</dbReference>
<organism evidence="1 2">
    <name type="scientific">Cichorium intybus</name>
    <name type="common">Chicory</name>
    <dbReference type="NCBI Taxonomy" id="13427"/>
    <lineage>
        <taxon>Eukaryota</taxon>
        <taxon>Viridiplantae</taxon>
        <taxon>Streptophyta</taxon>
        <taxon>Embryophyta</taxon>
        <taxon>Tracheophyta</taxon>
        <taxon>Spermatophyta</taxon>
        <taxon>Magnoliopsida</taxon>
        <taxon>eudicotyledons</taxon>
        <taxon>Gunneridae</taxon>
        <taxon>Pentapetalae</taxon>
        <taxon>asterids</taxon>
        <taxon>campanulids</taxon>
        <taxon>Asterales</taxon>
        <taxon>Asteraceae</taxon>
        <taxon>Cichorioideae</taxon>
        <taxon>Cichorieae</taxon>
        <taxon>Cichoriinae</taxon>
        <taxon>Cichorium</taxon>
    </lineage>
</organism>
<sequence>MFISMRQMMLIQLMAQSSRMDSPRQELGRLLPWLERSRDLKEIEGVNVVGVQQIDQVVDETLKGHEVRLLTCKTLPALNLPMVGRFKSVVDGVKEIWLSSEDTGHTVLISYPFFFLELCTLTLVYETMLFVVMIKKNIRLFGYAESLVILASSLDLRLRATDDMLVDGEACTLSQLEFCCDEARSILKNFKVINVKAIDDPNKAMRRLHPANATRLMLFRTVGRILSYPHVHLMKLTNIDHDLSLEEA</sequence>
<reference evidence="2" key="1">
    <citation type="journal article" date="2022" name="Mol. Ecol. Resour.">
        <title>The genomes of chicory, endive, great burdock and yacon provide insights into Asteraceae palaeo-polyploidization history and plant inulin production.</title>
        <authorList>
            <person name="Fan W."/>
            <person name="Wang S."/>
            <person name="Wang H."/>
            <person name="Wang A."/>
            <person name="Jiang F."/>
            <person name="Liu H."/>
            <person name="Zhao H."/>
            <person name="Xu D."/>
            <person name="Zhang Y."/>
        </authorList>
    </citation>
    <scope>NUCLEOTIDE SEQUENCE [LARGE SCALE GENOMIC DNA]</scope>
    <source>
        <strain evidence="2">cv. Punajuju</strain>
    </source>
</reference>
<reference evidence="1 2" key="2">
    <citation type="journal article" date="2022" name="Mol. Ecol. Resour.">
        <title>The genomes of chicory, endive, great burdock and yacon provide insights into Asteraceae paleo-polyploidization history and plant inulin production.</title>
        <authorList>
            <person name="Fan W."/>
            <person name="Wang S."/>
            <person name="Wang H."/>
            <person name="Wang A."/>
            <person name="Jiang F."/>
            <person name="Liu H."/>
            <person name="Zhao H."/>
            <person name="Xu D."/>
            <person name="Zhang Y."/>
        </authorList>
    </citation>
    <scope>NUCLEOTIDE SEQUENCE [LARGE SCALE GENOMIC DNA]</scope>
    <source>
        <strain evidence="2">cv. Punajuju</strain>
        <tissue evidence="1">Leaves</tissue>
    </source>
</reference>